<dbReference type="RefSeq" id="WP_127186652.1">
    <property type="nucleotide sequence ID" value="NZ_RZNJ01000001.1"/>
</dbReference>
<dbReference type="Proteomes" id="UP000281547">
    <property type="component" value="Unassembled WGS sequence"/>
</dbReference>
<feature type="region of interest" description="Disordered" evidence="1">
    <location>
        <begin position="443"/>
        <end position="468"/>
    </location>
</feature>
<accession>A0A433XKF3</accession>
<sequence>MPIRQNRYNDPALGAAFENIASMFAPPSAADTAAYATAQATREKAARLAQLFDNPEDPHFDRRNIAVGNYNPTQSFYAQDQNTETTRRGQDITAQTSIANNAADNQRSVVTSMFGPLGPGEIRPELPGEIAGQFGLPALAQVSGMAPVLSETQWQAGQNERLRQDGMITDEMILESALGERAPVQAVGPDGNPMFMSPGAAVRQGAQPAQPVGGRSAAEDQIARLSQQFIDTGLTGDAAEARNLAIGIVDNRYTVSRHPVTGEALVLDVATGRPVSRGGTGSVDPGEGAPEISPPGEMPFGQRFSNSPEAFGVGGALTGGINSVFDALGVGAPYPEVQQTQSDFAVLRESLLNDIGSAYNRQPPSWLLRNIEALTPRAGSALEGAGTAQSKLTAIGRQLSDELRTTQETLQGELSPANRQEVETRVIGLRAAIGRVADALNSFGGEVSPQTPSTGGPQVPEGATATNPETGARIIFRNGAWEPLQ</sequence>
<evidence type="ECO:0000313" key="3">
    <source>
        <dbReference type="Proteomes" id="UP000281547"/>
    </source>
</evidence>
<evidence type="ECO:0000256" key="1">
    <source>
        <dbReference type="SAM" id="MobiDB-lite"/>
    </source>
</evidence>
<name>A0A433XKF3_9HYPH</name>
<keyword evidence="3" id="KW-1185">Reference proteome</keyword>
<dbReference type="EMBL" id="RZNJ01000001">
    <property type="protein sequence ID" value="RUT34533.1"/>
    <property type="molecule type" value="Genomic_DNA"/>
</dbReference>
<gene>
    <name evidence="2" type="ORF">EMQ25_00795</name>
</gene>
<dbReference type="OrthoDB" id="8421506at2"/>
<proteinExistence type="predicted"/>
<dbReference type="AlphaFoldDB" id="A0A433XKF3"/>
<reference evidence="2 3" key="1">
    <citation type="journal article" date="2016" name="Int. J. Syst. Evol. Microbiol.">
        <title>Arsenicitalea aurantiaca gen. nov., sp. nov., a new member of the family Hyphomicrobiaceae, isolated from high-arsenic sediment.</title>
        <authorList>
            <person name="Mu Y."/>
            <person name="Zhou L."/>
            <person name="Zeng X.C."/>
            <person name="Liu L."/>
            <person name="Pan Y."/>
            <person name="Chen X."/>
            <person name="Wang J."/>
            <person name="Li S."/>
            <person name="Li W.J."/>
            <person name="Wang Y."/>
        </authorList>
    </citation>
    <scope>NUCLEOTIDE SEQUENCE [LARGE SCALE GENOMIC DNA]</scope>
    <source>
        <strain evidence="2 3">42-50</strain>
    </source>
</reference>
<evidence type="ECO:0000313" key="2">
    <source>
        <dbReference type="EMBL" id="RUT34533.1"/>
    </source>
</evidence>
<protein>
    <submittedName>
        <fullName evidence="2">Uncharacterized protein</fullName>
    </submittedName>
</protein>
<comment type="caution">
    <text evidence="2">The sequence shown here is derived from an EMBL/GenBank/DDBJ whole genome shotgun (WGS) entry which is preliminary data.</text>
</comment>
<organism evidence="2 3">
    <name type="scientific">Arsenicitalea aurantiaca</name>
    <dbReference type="NCBI Taxonomy" id="1783274"/>
    <lineage>
        <taxon>Bacteria</taxon>
        <taxon>Pseudomonadati</taxon>
        <taxon>Pseudomonadota</taxon>
        <taxon>Alphaproteobacteria</taxon>
        <taxon>Hyphomicrobiales</taxon>
        <taxon>Devosiaceae</taxon>
        <taxon>Arsenicitalea</taxon>
    </lineage>
</organism>